<proteinExistence type="inferred from homology"/>
<keyword evidence="6 7" id="KW-0472">Membrane</keyword>
<keyword evidence="9" id="KW-1185">Reference proteome</keyword>
<evidence type="ECO:0000256" key="7">
    <source>
        <dbReference type="SAM" id="Phobius"/>
    </source>
</evidence>
<evidence type="ECO:0000256" key="3">
    <source>
        <dbReference type="ARBA" id="ARBA00022475"/>
    </source>
</evidence>
<evidence type="ECO:0000313" key="9">
    <source>
        <dbReference type="Proteomes" id="UP000291822"/>
    </source>
</evidence>
<name>A0A4R0YNF3_9GAMM</name>
<comment type="similarity">
    <text evidence="2">Belongs to the UPF0410 family.</text>
</comment>
<dbReference type="EMBL" id="SJTG01000003">
    <property type="protein sequence ID" value="TCI09087.1"/>
    <property type="molecule type" value="Genomic_DNA"/>
</dbReference>
<keyword evidence="4 7" id="KW-0812">Transmembrane</keyword>
<evidence type="ECO:0000313" key="8">
    <source>
        <dbReference type="EMBL" id="TCI09087.1"/>
    </source>
</evidence>
<accession>A0A4R0YNF3</accession>
<dbReference type="GO" id="GO:0005886">
    <property type="term" value="C:plasma membrane"/>
    <property type="evidence" value="ECO:0007669"/>
    <property type="project" value="UniProtKB-SubCell"/>
</dbReference>
<keyword evidence="5 7" id="KW-1133">Transmembrane helix</keyword>
<evidence type="ECO:0000256" key="1">
    <source>
        <dbReference type="ARBA" id="ARBA00004651"/>
    </source>
</evidence>
<evidence type="ECO:0000256" key="5">
    <source>
        <dbReference type="ARBA" id="ARBA00022989"/>
    </source>
</evidence>
<feature type="transmembrane region" description="Helical" evidence="7">
    <location>
        <begin position="31"/>
        <end position="50"/>
    </location>
</feature>
<evidence type="ECO:0000256" key="4">
    <source>
        <dbReference type="ARBA" id="ARBA00022692"/>
    </source>
</evidence>
<reference evidence="8 9" key="1">
    <citation type="submission" date="2019-02" db="EMBL/GenBank/DDBJ databases">
        <title>Dyella amyloliquefaciens sp. nov., isolated from forest soil.</title>
        <authorList>
            <person name="Gao Z.-H."/>
            <person name="Qiu L.-H."/>
        </authorList>
    </citation>
    <scope>NUCLEOTIDE SEQUENCE [LARGE SCALE GENOMIC DNA]</scope>
    <source>
        <strain evidence="8 9">KACC 12747</strain>
    </source>
</reference>
<comment type="caution">
    <text evidence="8">The sequence shown here is derived from an EMBL/GenBank/DDBJ whole genome shotgun (WGS) entry which is preliminary data.</text>
</comment>
<keyword evidence="3" id="KW-1003">Cell membrane</keyword>
<feature type="transmembrane region" description="Helical" evidence="7">
    <location>
        <begin position="6"/>
        <end position="24"/>
    </location>
</feature>
<dbReference type="RefSeq" id="WP_131411146.1">
    <property type="nucleotide sequence ID" value="NZ_SJTG01000003.1"/>
</dbReference>
<dbReference type="AlphaFoldDB" id="A0A4R0YNF3"/>
<organism evidence="8 9">
    <name type="scientific">Dyella soli</name>
    <dbReference type="NCBI Taxonomy" id="522319"/>
    <lineage>
        <taxon>Bacteria</taxon>
        <taxon>Pseudomonadati</taxon>
        <taxon>Pseudomonadota</taxon>
        <taxon>Gammaproteobacteria</taxon>
        <taxon>Lysobacterales</taxon>
        <taxon>Rhodanobacteraceae</taxon>
        <taxon>Dyella</taxon>
    </lineage>
</organism>
<sequence length="86" mass="8767">MTATGLLVFLLVGAIAGWLAGLIVRGFGFGLIGNIVVGIIGAFLAGWLLPMLGLSFTMVSPLVTSIVYALIGAIILLAIIGVVKRA</sequence>
<dbReference type="InterPro" id="IPR007341">
    <property type="entry name" value="Transgly_assoc"/>
</dbReference>
<dbReference type="Proteomes" id="UP000291822">
    <property type="component" value="Unassembled WGS sequence"/>
</dbReference>
<dbReference type="PANTHER" id="PTHR33884">
    <property type="entry name" value="UPF0410 PROTEIN YMGE"/>
    <property type="match status" value="1"/>
</dbReference>
<dbReference type="PANTHER" id="PTHR33884:SF3">
    <property type="entry name" value="UPF0410 PROTEIN YMGE"/>
    <property type="match status" value="1"/>
</dbReference>
<gene>
    <name evidence="8" type="ORF">EZM97_22885</name>
</gene>
<dbReference type="Pfam" id="PF04226">
    <property type="entry name" value="Transgly_assoc"/>
    <property type="match status" value="1"/>
</dbReference>
<protein>
    <submittedName>
        <fullName evidence="8">GlsB/YeaQ/YmgE family stress response membrane protein</fullName>
    </submittedName>
</protein>
<comment type="subcellular location">
    <subcellularLocation>
        <location evidence="1">Cell membrane</location>
        <topology evidence="1">Multi-pass membrane protein</topology>
    </subcellularLocation>
</comment>
<feature type="transmembrane region" description="Helical" evidence="7">
    <location>
        <begin position="62"/>
        <end position="83"/>
    </location>
</feature>
<evidence type="ECO:0000256" key="6">
    <source>
        <dbReference type="ARBA" id="ARBA00023136"/>
    </source>
</evidence>
<evidence type="ECO:0000256" key="2">
    <source>
        <dbReference type="ARBA" id="ARBA00011006"/>
    </source>
</evidence>